<evidence type="ECO:0000256" key="1">
    <source>
        <dbReference type="SAM" id="MobiDB-lite"/>
    </source>
</evidence>
<organism evidence="2 3">
    <name type="scientific">Limobrevibacterium gyesilva</name>
    <dbReference type="NCBI Taxonomy" id="2991712"/>
    <lineage>
        <taxon>Bacteria</taxon>
        <taxon>Pseudomonadati</taxon>
        <taxon>Pseudomonadota</taxon>
        <taxon>Alphaproteobacteria</taxon>
        <taxon>Acetobacterales</taxon>
        <taxon>Acetobacteraceae</taxon>
        <taxon>Limobrevibacterium</taxon>
    </lineage>
</organism>
<evidence type="ECO:0000313" key="3">
    <source>
        <dbReference type="Proteomes" id="UP001165679"/>
    </source>
</evidence>
<dbReference type="EMBL" id="JAPDNT010000046">
    <property type="protein sequence ID" value="MCW3477702.1"/>
    <property type="molecule type" value="Genomic_DNA"/>
</dbReference>
<keyword evidence="3" id="KW-1185">Reference proteome</keyword>
<comment type="caution">
    <text evidence="2">The sequence shown here is derived from an EMBL/GenBank/DDBJ whole genome shotgun (WGS) entry which is preliminary data.</text>
</comment>
<feature type="region of interest" description="Disordered" evidence="1">
    <location>
        <begin position="1"/>
        <end position="25"/>
    </location>
</feature>
<accession>A0AA41YYR2</accession>
<evidence type="ECO:0000313" key="2">
    <source>
        <dbReference type="EMBL" id="MCW3477702.1"/>
    </source>
</evidence>
<sequence length="56" mass="5965">MALDRERSATHHRSGGSQSAHQGMIDRRFTIVSSALPSDAMLNSLTNEQGISVPAA</sequence>
<protein>
    <submittedName>
        <fullName evidence="2">Uncharacterized protein</fullName>
    </submittedName>
</protein>
<dbReference type="AlphaFoldDB" id="A0AA41YYR2"/>
<dbReference type="RefSeq" id="WP_264716667.1">
    <property type="nucleotide sequence ID" value="NZ_JAPDNT010000046.1"/>
</dbReference>
<dbReference type="Proteomes" id="UP001165679">
    <property type="component" value="Unassembled WGS sequence"/>
</dbReference>
<proteinExistence type="predicted"/>
<reference evidence="2" key="2">
    <citation type="submission" date="2022-10" db="EMBL/GenBank/DDBJ databases">
        <authorList>
            <person name="Trinh H.N."/>
        </authorList>
    </citation>
    <scope>NUCLEOTIDE SEQUENCE</scope>
    <source>
        <strain evidence="2">RN2-1</strain>
    </source>
</reference>
<reference evidence="2" key="1">
    <citation type="submission" date="2022-09" db="EMBL/GenBank/DDBJ databases">
        <title>Rhodovastum sp. nov. RN2-1 isolated from soil in Seongnam, South Korea.</title>
        <authorList>
            <person name="Le N.T."/>
        </authorList>
    </citation>
    <scope>NUCLEOTIDE SEQUENCE</scope>
    <source>
        <strain evidence="2">RN2-1</strain>
    </source>
</reference>
<name>A0AA41YYR2_9PROT</name>
<gene>
    <name evidence="2" type="ORF">OL599_24385</name>
</gene>